<sequence>MSVADTLADLLAPLNHQLFLLGHDAVTTAELLGFATGAVCVWLCVRASSWNFPVGIANNLFFFALFWSARLYADAALQIVFLLLAAHGWYRWLRGGERHTGRPMGHASPTTLLVLAALLVPATWGLTVLLTRAGDSAPFWDALTTALSLAAQWLLNAKQVENWYLWIAADLVYIPLYAAKDLVLTAAVYVLFLALCGVGLRSWHRELTAAARPAAAPAGVPA</sequence>
<dbReference type="InterPro" id="IPR006419">
    <property type="entry name" value="NMN_transpt_PnuC"/>
</dbReference>
<evidence type="ECO:0000256" key="2">
    <source>
        <dbReference type="ARBA" id="ARBA00006669"/>
    </source>
</evidence>
<protein>
    <submittedName>
        <fullName evidence="9">Nicotinamide riboside transporter PnuC</fullName>
    </submittedName>
</protein>
<evidence type="ECO:0000256" key="1">
    <source>
        <dbReference type="ARBA" id="ARBA00004651"/>
    </source>
</evidence>
<dbReference type="Pfam" id="PF04973">
    <property type="entry name" value="NMN_transporter"/>
    <property type="match status" value="1"/>
</dbReference>
<evidence type="ECO:0000256" key="7">
    <source>
        <dbReference type="ARBA" id="ARBA00023136"/>
    </source>
</evidence>
<dbReference type="EMBL" id="BAAALD010000003">
    <property type="protein sequence ID" value="GAA1069976.1"/>
    <property type="molecule type" value="Genomic_DNA"/>
</dbReference>
<evidence type="ECO:0000256" key="4">
    <source>
        <dbReference type="ARBA" id="ARBA00022475"/>
    </source>
</evidence>
<evidence type="ECO:0000313" key="9">
    <source>
        <dbReference type="EMBL" id="GAA1069976.1"/>
    </source>
</evidence>
<evidence type="ECO:0000256" key="3">
    <source>
        <dbReference type="ARBA" id="ARBA00022448"/>
    </source>
</evidence>
<comment type="similarity">
    <text evidence="2">Belongs to the nicotinamide ribonucleoside (NR) uptake permease (TC 4.B.1) family.</text>
</comment>
<keyword evidence="5 8" id="KW-0812">Transmembrane</keyword>
<feature type="transmembrane region" description="Helical" evidence="8">
    <location>
        <begin position="25"/>
        <end position="45"/>
    </location>
</feature>
<dbReference type="PANTHER" id="PTHR36122">
    <property type="entry name" value="NICOTINAMIDE RIBOSIDE TRANSPORTER PNUC"/>
    <property type="match status" value="1"/>
</dbReference>
<keyword evidence="7 8" id="KW-0472">Membrane</keyword>
<feature type="transmembrane region" description="Helical" evidence="8">
    <location>
        <begin position="75"/>
        <end position="92"/>
    </location>
</feature>
<feature type="transmembrane region" description="Helical" evidence="8">
    <location>
        <begin position="112"/>
        <end position="131"/>
    </location>
</feature>
<dbReference type="RefSeq" id="WP_344621746.1">
    <property type="nucleotide sequence ID" value="NZ_BAAALD010000003.1"/>
</dbReference>
<keyword evidence="10" id="KW-1185">Reference proteome</keyword>
<evidence type="ECO:0000256" key="6">
    <source>
        <dbReference type="ARBA" id="ARBA00022989"/>
    </source>
</evidence>
<comment type="subcellular location">
    <subcellularLocation>
        <location evidence="1">Cell membrane</location>
        <topology evidence="1">Multi-pass membrane protein</topology>
    </subcellularLocation>
</comment>
<evidence type="ECO:0000256" key="8">
    <source>
        <dbReference type="SAM" id="Phobius"/>
    </source>
</evidence>
<feature type="transmembrane region" description="Helical" evidence="8">
    <location>
        <begin position="52"/>
        <end position="69"/>
    </location>
</feature>
<keyword evidence="6 8" id="KW-1133">Transmembrane helix</keyword>
<organism evidence="9 10">
    <name type="scientific">Kitasatospora arboriphila</name>
    <dbReference type="NCBI Taxonomy" id="258052"/>
    <lineage>
        <taxon>Bacteria</taxon>
        <taxon>Bacillati</taxon>
        <taxon>Actinomycetota</taxon>
        <taxon>Actinomycetes</taxon>
        <taxon>Kitasatosporales</taxon>
        <taxon>Streptomycetaceae</taxon>
        <taxon>Kitasatospora</taxon>
    </lineage>
</organism>
<reference evidence="9 10" key="1">
    <citation type="journal article" date="2019" name="Int. J. Syst. Evol. Microbiol.">
        <title>The Global Catalogue of Microorganisms (GCM) 10K type strain sequencing project: providing services to taxonomists for standard genome sequencing and annotation.</title>
        <authorList>
            <consortium name="The Broad Institute Genomics Platform"/>
            <consortium name="The Broad Institute Genome Sequencing Center for Infectious Disease"/>
            <person name="Wu L."/>
            <person name="Ma J."/>
        </authorList>
    </citation>
    <scope>NUCLEOTIDE SEQUENCE [LARGE SCALE GENOMIC DNA]</scope>
    <source>
        <strain evidence="9 10">JCM 13002</strain>
    </source>
</reference>
<comment type="caution">
    <text evidence="9">The sequence shown here is derived from an EMBL/GenBank/DDBJ whole genome shotgun (WGS) entry which is preliminary data.</text>
</comment>
<keyword evidence="3" id="KW-0813">Transport</keyword>
<dbReference type="NCBIfam" id="TIGR01528">
    <property type="entry name" value="NMN_trans_PnuC"/>
    <property type="match status" value="1"/>
</dbReference>
<feature type="transmembrane region" description="Helical" evidence="8">
    <location>
        <begin position="184"/>
        <end position="203"/>
    </location>
</feature>
<proteinExistence type="inferred from homology"/>
<evidence type="ECO:0000256" key="5">
    <source>
        <dbReference type="ARBA" id="ARBA00022692"/>
    </source>
</evidence>
<gene>
    <name evidence="9" type="primary">pnuC</name>
    <name evidence="9" type="ORF">GCM10009663_04720</name>
</gene>
<evidence type="ECO:0000313" key="10">
    <source>
        <dbReference type="Proteomes" id="UP001499987"/>
    </source>
</evidence>
<dbReference type="PANTHER" id="PTHR36122:SF2">
    <property type="entry name" value="NICOTINAMIDE RIBOSIDE TRANSPORTER PNUC"/>
    <property type="match status" value="1"/>
</dbReference>
<accession>A0ABN1T9C8</accession>
<keyword evidence="4" id="KW-1003">Cell membrane</keyword>
<name>A0ABN1T9C8_9ACTN</name>
<dbReference type="Proteomes" id="UP001499987">
    <property type="component" value="Unassembled WGS sequence"/>
</dbReference>